<dbReference type="PANTHER" id="PTHR32305:SF15">
    <property type="entry name" value="PROTEIN RHSA-RELATED"/>
    <property type="match status" value="1"/>
</dbReference>
<dbReference type="InterPro" id="IPR022385">
    <property type="entry name" value="Rhs_assc_core"/>
</dbReference>
<dbReference type="NCBIfam" id="TIGR03696">
    <property type="entry name" value="Rhs_assc_core"/>
    <property type="match status" value="1"/>
</dbReference>
<dbReference type="EMBL" id="BAAAFH010000025">
    <property type="protein sequence ID" value="GAA0877020.1"/>
    <property type="molecule type" value="Genomic_DNA"/>
</dbReference>
<sequence>MGDKRYELSNHLGNVLATISDRKLPEFDLGEGLAYYKPDVVSYSDYMPFGMQMAERNGSAGDYRYGFNGKEMDNEVLGNGNQYDYGFRIYNPRIAKFLSVDPLTASYPWYTPYQFAGNMPIQAIDLDGLEEYLVNRTYISDGNHGYYVQIRVVYVLPKNQRKGTEPGSYDLTNNIGEISTTVQNKKIQSGSVESIIVNKKIEGKYLKEGTSNVGYTLKSSVEANDGEYMTSTFTDDIWSALSNKEEENEVFYQKIPIPHIIPSIITYEPSDKGDHFSTNRGGGSKEESAIISATNNLLEIDDLNLNIKVSFKEGMTIDDAQKQANEIKQKIITLAKSKTDDKSVIENLEKRIGITESNPNPQSRARVSITYELPKEK</sequence>
<organism evidence="1 2">
    <name type="scientific">Wandonia haliotis</name>
    <dbReference type="NCBI Taxonomy" id="574963"/>
    <lineage>
        <taxon>Bacteria</taxon>
        <taxon>Pseudomonadati</taxon>
        <taxon>Bacteroidota</taxon>
        <taxon>Flavobacteriia</taxon>
        <taxon>Flavobacteriales</taxon>
        <taxon>Crocinitomicaceae</taxon>
        <taxon>Wandonia</taxon>
    </lineage>
</organism>
<evidence type="ECO:0008006" key="3">
    <source>
        <dbReference type="Google" id="ProtNLM"/>
    </source>
</evidence>
<evidence type="ECO:0000313" key="1">
    <source>
        <dbReference type="EMBL" id="GAA0877020.1"/>
    </source>
</evidence>
<gene>
    <name evidence="1" type="ORF">GCM10009118_34300</name>
</gene>
<dbReference type="InterPro" id="IPR050708">
    <property type="entry name" value="T6SS_VgrG/RHS"/>
</dbReference>
<protein>
    <recommendedName>
        <fullName evidence="3">RHS repeat-associated core domain-containing protein</fullName>
    </recommendedName>
</protein>
<keyword evidence="2" id="KW-1185">Reference proteome</keyword>
<evidence type="ECO:0000313" key="2">
    <source>
        <dbReference type="Proteomes" id="UP001501126"/>
    </source>
</evidence>
<accession>A0ABP3Y8B3</accession>
<name>A0ABP3Y8B3_9FLAO</name>
<dbReference type="Proteomes" id="UP001501126">
    <property type="component" value="Unassembled WGS sequence"/>
</dbReference>
<dbReference type="PANTHER" id="PTHR32305">
    <property type="match status" value="1"/>
</dbReference>
<proteinExistence type="predicted"/>
<reference evidence="2" key="1">
    <citation type="journal article" date="2019" name="Int. J. Syst. Evol. Microbiol.">
        <title>The Global Catalogue of Microorganisms (GCM) 10K type strain sequencing project: providing services to taxonomists for standard genome sequencing and annotation.</title>
        <authorList>
            <consortium name="The Broad Institute Genomics Platform"/>
            <consortium name="The Broad Institute Genome Sequencing Center for Infectious Disease"/>
            <person name="Wu L."/>
            <person name="Ma J."/>
        </authorList>
    </citation>
    <scope>NUCLEOTIDE SEQUENCE [LARGE SCALE GENOMIC DNA]</scope>
    <source>
        <strain evidence="2">JCM 16083</strain>
    </source>
</reference>
<comment type="caution">
    <text evidence="1">The sequence shown here is derived from an EMBL/GenBank/DDBJ whole genome shotgun (WGS) entry which is preliminary data.</text>
</comment>
<dbReference type="Gene3D" id="2.180.10.10">
    <property type="entry name" value="RHS repeat-associated core"/>
    <property type="match status" value="1"/>
</dbReference>